<dbReference type="EMBL" id="SMGD01000018">
    <property type="protein sequence ID" value="TCK46592.1"/>
    <property type="molecule type" value="Genomic_DNA"/>
</dbReference>
<dbReference type="Pfam" id="PF07445">
    <property type="entry name" value="PriC"/>
    <property type="match status" value="1"/>
</dbReference>
<name>A0A4R1J7Y4_9GAMM</name>
<sequence>MASLVLEQISKLERQLTILREQAKLADQQGRRAYQVLARKDERFHCLSDLFCDYADELFDDLSRLQRLSQKTADTDLLQLYCDRLCGKFIMLQGVINRLSHQQTRTKAKVDVWRSKVKKVVDSGNLTQLYAKLEQQHIFEHRLKEEIDVKILQLNRSTSIEQSAVLQTSILDLKTRYGRCQRTTWQLEQLINQKQSR</sequence>
<dbReference type="Proteomes" id="UP000295565">
    <property type="component" value="Unassembled WGS sequence"/>
</dbReference>
<protein>
    <submittedName>
        <fullName evidence="2">Restart primosome assembly protein PriC</fullName>
    </submittedName>
</protein>
<feature type="coiled-coil region" evidence="1">
    <location>
        <begin position="2"/>
        <end position="29"/>
    </location>
</feature>
<keyword evidence="1" id="KW-0175">Coiled coil</keyword>
<accession>A0A4R1J7Y4</accession>
<dbReference type="RefSeq" id="WP_165872805.1">
    <property type="nucleotide sequence ID" value="NZ_OU594967.1"/>
</dbReference>
<evidence type="ECO:0000313" key="2">
    <source>
        <dbReference type="EMBL" id="TCK46592.1"/>
    </source>
</evidence>
<evidence type="ECO:0000256" key="1">
    <source>
        <dbReference type="SAM" id="Coils"/>
    </source>
</evidence>
<evidence type="ECO:0000313" key="3">
    <source>
        <dbReference type="Proteomes" id="UP000295565"/>
    </source>
</evidence>
<dbReference type="InterPro" id="IPR010890">
    <property type="entry name" value="PriC"/>
</dbReference>
<organism evidence="2 3">
    <name type="scientific">Celerinatantimonas diazotrophica</name>
    <dbReference type="NCBI Taxonomy" id="412034"/>
    <lineage>
        <taxon>Bacteria</taxon>
        <taxon>Pseudomonadati</taxon>
        <taxon>Pseudomonadota</taxon>
        <taxon>Gammaproteobacteria</taxon>
        <taxon>Celerinatantimonadaceae</taxon>
        <taxon>Celerinatantimonas</taxon>
    </lineage>
</organism>
<gene>
    <name evidence="2" type="ORF">EV690_3543</name>
</gene>
<dbReference type="AlphaFoldDB" id="A0A4R1J7Y4"/>
<reference evidence="2 3" key="1">
    <citation type="submission" date="2019-03" db="EMBL/GenBank/DDBJ databases">
        <title>Genomic Encyclopedia of Type Strains, Phase IV (KMG-IV): sequencing the most valuable type-strain genomes for metagenomic binning, comparative biology and taxonomic classification.</title>
        <authorList>
            <person name="Goeker M."/>
        </authorList>
    </citation>
    <scope>NUCLEOTIDE SEQUENCE [LARGE SCALE GENOMIC DNA]</scope>
    <source>
        <strain evidence="2 3">DSM 18577</strain>
    </source>
</reference>
<proteinExistence type="predicted"/>
<keyword evidence="3" id="KW-1185">Reference proteome</keyword>
<comment type="caution">
    <text evidence="2">The sequence shown here is derived from an EMBL/GenBank/DDBJ whole genome shotgun (WGS) entry which is preliminary data.</text>
</comment>